<dbReference type="SUPFAM" id="SSF57701">
    <property type="entry name" value="Zn2/Cys6 DNA-binding domain"/>
    <property type="match status" value="1"/>
</dbReference>
<feature type="region of interest" description="Disordered" evidence="3">
    <location>
        <begin position="154"/>
        <end position="178"/>
    </location>
</feature>
<feature type="domain" description="Zn(2)-C6 fungal-type" evidence="4">
    <location>
        <begin position="82"/>
        <end position="112"/>
    </location>
</feature>
<dbReference type="PANTHER" id="PTHR37534">
    <property type="entry name" value="TRANSCRIPTIONAL ACTIVATOR PROTEIN UGA3"/>
    <property type="match status" value="1"/>
</dbReference>
<dbReference type="InterPro" id="IPR036864">
    <property type="entry name" value="Zn2-C6_fun-type_DNA-bd_sf"/>
</dbReference>
<sequence>MRCKYEYYSLIHYLQRPRTPGVHSPYPTTSASNLRQSRPGSPNFEVVFSMSDPTVSSSTGSNSGADPKPVNKRKTTTRTRNGCLICRGRRVKCDLEKPECRRCVNYGAECVYPPKKRFDPQIIEERLRKRHVHSRSSPPVHRHSQVISGEGPSTLPIVSIFPTHPTPPPPSPGHGGAPTLYASGVCSPSLRPLGRTPLAQVKRMDPIELLMALCRDTRMGQFFSEPVDPPEFLKDIFPDEDELRCFHHCFTYTLSTMVVNEEINPWVDLIIPLFLCPTGEAPLSVSALRLGTLATGAIHLASLEEKGGAPNTNGHTRSLGFKYREEGVKYLRAARDIKEEMTSDVFLAACMMMSNADLVGANQFWREVLRLARASIHLRGGCERALFGNPKEGIYLRPTALRVCLVEHLVLLEVISCMTTGQPCVVLDEGTGWWEKLERKDPVLPDTIESYAGIHRSEMPLVVRVNNLLWEHLQYFKYLNPTLDSQSAWIADFNQRTESICKDLDVWYEKVVPAIRHKRTRDGSVALWHGLQILVKKELRSMARGDAEVQKHAMDTLAICEQVGPKVEGMSWPLLVASSVLVEPFHRQRAREIIKSFTCQTAYETAVVEEVIEECWRRMDDGMDDEGCSWREILVEMGCAVMVG</sequence>
<feature type="region of interest" description="Disordered" evidence="3">
    <location>
        <begin position="18"/>
        <end position="77"/>
    </location>
</feature>
<dbReference type="SMART" id="SM00066">
    <property type="entry name" value="GAL4"/>
    <property type="match status" value="1"/>
</dbReference>
<evidence type="ECO:0000256" key="3">
    <source>
        <dbReference type="SAM" id="MobiDB-lite"/>
    </source>
</evidence>
<dbReference type="GeneID" id="91990882"/>
<dbReference type="EMBL" id="ATAM02000007">
    <property type="protein sequence ID" value="KAL0246994.1"/>
    <property type="molecule type" value="Genomic_DNA"/>
</dbReference>
<reference evidence="6" key="1">
    <citation type="submission" date="2015-01" db="EMBL/GenBank/DDBJ databases">
        <title>The Genome Sequence of Cryptococcus gattii MMRL2647.</title>
        <authorList>
            <consortium name="The Broad Institute Genomics Platform"/>
            <person name="Cuomo C."/>
            <person name="Litvintseva A."/>
            <person name="Chen Y."/>
            <person name="Heitman J."/>
            <person name="Sun S."/>
            <person name="Springer D."/>
            <person name="Dromer F."/>
            <person name="Young S."/>
            <person name="Zeng Q."/>
            <person name="Gargeya S."/>
            <person name="Abouelleil A."/>
            <person name="Alvarado L."/>
            <person name="Chapman S.B."/>
            <person name="Gainer-Dewar J."/>
            <person name="Goldberg J."/>
            <person name="Griggs A."/>
            <person name="Gujja S."/>
            <person name="Hansen M."/>
            <person name="Howarth C."/>
            <person name="Imamovic A."/>
            <person name="Larimer J."/>
            <person name="Murphy C."/>
            <person name="Naylor J."/>
            <person name="Pearson M."/>
            <person name="Priest M."/>
            <person name="Roberts A."/>
            <person name="Saif S."/>
            <person name="Shea T."/>
            <person name="Sykes S."/>
            <person name="Wortman J."/>
            <person name="Nusbaum C."/>
            <person name="Birren B."/>
        </authorList>
    </citation>
    <scope>NUCLEOTIDE SEQUENCE [LARGE SCALE GENOMIC DNA]</scope>
    <source>
        <strain evidence="6">IND107</strain>
    </source>
</reference>
<keyword evidence="2" id="KW-0539">Nucleus</keyword>
<dbReference type="PANTHER" id="PTHR37534:SF20">
    <property type="entry name" value="PRO1A C6 ZINK-FINGER PROTEIN"/>
    <property type="match status" value="1"/>
</dbReference>
<organism evidence="5 6">
    <name type="scientific">Cryptococcus tetragattii IND107</name>
    <dbReference type="NCBI Taxonomy" id="1296105"/>
    <lineage>
        <taxon>Eukaryota</taxon>
        <taxon>Fungi</taxon>
        <taxon>Dikarya</taxon>
        <taxon>Basidiomycota</taxon>
        <taxon>Agaricomycotina</taxon>
        <taxon>Tremellomycetes</taxon>
        <taxon>Tremellales</taxon>
        <taxon>Cryptococcaceae</taxon>
        <taxon>Cryptococcus</taxon>
        <taxon>Cryptococcus gattii species complex</taxon>
    </lineage>
</organism>
<evidence type="ECO:0000256" key="2">
    <source>
        <dbReference type="ARBA" id="ARBA00023242"/>
    </source>
</evidence>
<name>A0ABR3BQ19_9TREE</name>
<feature type="region of interest" description="Disordered" evidence="3">
    <location>
        <begin position="130"/>
        <end position="149"/>
    </location>
</feature>
<evidence type="ECO:0000259" key="4">
    <source>
        <dbReference type="PROSITE" id="PS50048"/>
    </source>
</evidence>
<proteinExistence type="predicted"/>
<dbReference type="Pfam" id="PF00172">
    <property type="entry name" value="Zn_clus"/>
    <property type="match status" value="1"/>
</dbReference>
<feature type="compositionally biased region" description="Polar residues" evidence="3">
    <location>
        <begin position="26"/>
        <end position="40"/>
    </location>
</feature>
<dbReference type="RefSeq" id="XP_066612955.1">
    <property type="nucleotide sequence ID" value="XM_066758507.1"/>
</dbReference>
<feature type="compositionally biased region" description="Basic residues" evidence="3">
    <location>
        <begin position="130"/>
        <end position="144"/>
    </location>
</feature>
<dbReference type="InterPro" id="IPR021858">
    <property type="entry name" value="Fun_TF"/>
</dbReference>
<evidence type="ECO:0000313" key="5">
    <source>
        <dbReference type="EMBL" id="KAL0246994.1"/>
    </source>
</evidence>
<dbReference type="CDD" id="cd00067">
    <property type="entry name" value="GAL4"/>
    <property type="match status" value="1"/>
</dbReference>
<dbReference type="PROSITE" id="PS00463">
    <property type="entry name" value="ZN2_CY6_FUNGAL_1"/>
    <property type="match status" value="1"/>
</dbReference>
<gene>
    <name evidence="5" type="ORF">I308_104026</name>
</gene>
<dbReference type="Pfam" id="PF11951">
    <property type="entry name" value="Fungal_trans_2"/>
    <property type="match status" value="1"/>
</dbReference>
<dbReference type="PROSITE" id="PS50048">
    <property type="entry name" value="ZN2_CY6_FUNGAL_2"/>
    <property type="match status" value="1"/>
</dbReference>
<dbReference type="PRINTS" id="PR00755">
    <property type="entry name" value="AFLATOXINBRP"/>
</dbReference>
<comment type="subcellular location">
    <subcellularLocation>
        <location evidence="1">Nucleus</location>
    </subcellularLocation>
</comment>
<reference evidence="5 6" key="2">
    <citation type="submission" date="2024-01" db="EMBL/GenBank/DDBJ databases">
        <title>Comparative genomics of Cryptococcus and Kwoniella reveals pathogenesis evolution and contrasting modes of karyotype evolution via chromosome fusion or intercentromeric recombination.</title>
        <authorList>
            <person name="Coelho M.A."/>
            <person name="David-Palma M."/>
            <person name="Shea T."/>
            <person name="Bowers K."/>
            <person name="Mcginley-Smith S."/>
            <person name="Mohammad A.W."/>
            <person name="Gnirke A."/>
            <person name="Yurkov A.M."/>
            <person name="Nowrousian M."/>
            <person name="Sun S."/>
            <person name="Cuomo C.A."/>
            <person name="Heitman J."/>
        </authorList>
    </citation>
    <scope>NUCLEOTIDE SEQUENCE [LARGE SCALE GENOMIC DNA]</scope>
    <source>
        <strain evidence="5 6">IND107</strain>
    </source>
</reference>
<dbReference type="InterPro" id="IPR001138">
    <property type="entry name" value="Zn2Cys6_DnaBD"/>
</dbReference>
<dbReference type="Gene3D" id="4.10.240.10">
    <property type="entry name" value="Zn(2)-C6 fungal-type DNA-binding domain"/>
    <property type="match status" value="1"/>
</dbReference>
<protein>
    <recommendedName>
        <fullName evidence="4">Zn(2)-C6 fungal-type domain-containing protein</fullName>
    </recommendedName>
</protein>
<dbReference type="Proteomes" id="UP000054399">
    <property type="component" value="Unassembled WGS sequence"/>
</dbReference>
<feature type="compositionally biased region" description="Polar residues" evidence="3">
    <location>
        <begin position="51"/>
        <end position="64"/>
    </location>
</feature>
<accession>A0ABR3BQ19</accession>
<evidence type="ECO:0000256" key="1">
    <source>
        <dbReference type="ARBA" id="ARBA00004123"/>
    </source>
</evidence>
<comment type="caution">
    <text evidence="5">The sequence shown here is derived from an EMBL/GenBank/DDBJ whole genome shotgun (WGS) entry which is preliminary data.</text>
</comment>
<keyword evidence="6" id="KW-1185">Reference proteome</keyword>
<evidence type="ECO:0000313" key="6">
    <source>
        <dbReference type="Proteomes" id="UP000054399"/>
    </source>
</evidence>